<evidence type="ECO:0000313" key="5">
    <source>
        <dbReference type="WBParaSite" id="PTRK_0001599500.1"/>
    </source>
</evidence>
<feature type="domain" description="ShKT" evidence="3">
    <location>
        <begin position="906"/>
        <end position="943"/>
    </location>
</feature>
<comment type="caution">
    <text evidence="1">Lacks conserved residue(s) required for the propagation of feature annotation.</text>
</comment>
<evidence type="ECO:0000256" key="1">
    <source>
        <dbReference type="PROSITE-ProRule" id="PRU01005"/>
    </source>
</evidence>
<evidence type="ECO:0000256" key="2">
    <source>
        <dbReference type="SAM" id="SignalP"/>
    </source>
</evidence>
<dbReference type="WBParaSite" id="PTRK_0001599500.1">
    <property type="protein sequence ID" value="PTRK_0001599500.1"/>
    <property type="gene ID" value="PTRK_0001599500"/>
</dbReference>
<sequence>MLKIYVVLSILVYVVETKLNNVDEILKILSKNSINESFKYLVPNKIFQRNLLIVDGLSGGLSIQEKDLLFKKLGLRDKKAEKLLEEIFKPVPVKKTFSSHNISKIYSNSSTDSHLTFFNIDEIANVQEKNSNFKVINSKDLQIKSVFEKSTANDENIAKYQIPPFLIRANPDKRLNSPQLDVKSPHLLARIRSRDKQLPDDDLINNYYKNKVNNKVKGQKYETNNLLQLLKNNQKEALNRIDIIRDKFKTGKGVKNKDRRKQLFHAPPEIILEKSPEISNNKIYNSAAQSPTINNKLNDGVENKKNKFDITTSKDKVYTEENQFETLGESVTQFSNDAPSEISNDGQQMEVENIELGTIASSLVNAAGNLGSEIVSPLSNATEILTNMSGAITSNASTLLTNAASLGNETLSPLKNVTEAITNTAGGLASNATEVVANLTNSLLAESSTLGGVIATTDVPSNLSVGGTNENIFLLTSTAGTNLATEVPGMNDSVIMESTTVLMVEAGSNISLTTLANILNENITTTSIVSTIPGVLESSTLPVSVNGTPTLVPPISALTTMSGAVNSTIFPDTSNVTVGSILSTTEVGGTTIVGESLGTSMGVGGTTVVGEGSSTIAGEVLSTTVAMELTSNVGSMLNTTVGTGTTVSGGVSNSTMVSGTTIIGGVPSTTMGLGTTMMPGTTISGGAVSTTMEMGTTLLPGTTAIGGVATTTLLPGTTAIEGVGSTTLLPGTTTIGGAATTTLLPGTTAIGVASTTMGLGTTMVPPTTSIGLETTSGIAESISSTSKALTTSVSGALSTTMGTGTTSVSGISSTTNSGGIISTTLPTGTTIIPSLTTSLFGSTLLSTLSSMTTTVSTPTSSAACYDAAVGCDQHITFCSHPALGPYFKSMCSLTCGSCTIPSGITCYDTFKDCAISKALGYCTYYPVTIEHRKKYCQSTCGLC</sequence>
<organism evidence="4 5">
    <name type="scientific">Parastrongyloides trichosuri</name>
    <name type="common">Possum-specific nematode worm</name>
    <dbReference type="NCBI Taxonomy" id="131310"/>
    <lineage>
        <taxon>Eukaryota</taxon>
        <taxon>Metazoa</taxon>
        <taxon>Ecdysozoa</taxon>
        <taxon>Nematoda</taxon>
        <taxon>Chromadorea</taxon>
        <taxon>Rhabditida</taxon>
        <taxon>Tylenchina</taxon>
        <taxon>Panagrolaimomorpha</taxon>
        <taxon>Strongyloidoidea</taxon>
        <taxon>Strongyloididae</taxon>
        <taxon>Parastrongyloides</taxon>
    </lineage>
</organism>
<feature type="signal peptide" evidence="2">
    <location>
        <begin position="1"/>
        <end position="17"/>
    </location>
</feature>
<dbReference type="PROSITE" id="PS51670">
    <property type="entry name" value="SHKT"/>
    <property type="match status" value="1"/>
</dbReference>
<protein>
    <submittedName>
        <fullName evidence="5">ShKT domain-containing protein</fullName>
    </submittedName>
</protein>
<dbReference type="InterPro" id="IPR003582">
    <property type="entry name" value="ShKT_dom"/>
</dbReference>
<dbReference type="SMART" id="SM00254">
    <property type="entry name" value="ShKT"/>
    <property type="match status" value="2"/>
</dbReference>
<dbReference type="PANTHER" id="PTHR21724:SF109">
    <property type="entry name" value="SHKT DOMAIN-CONTAINING PROTEIN"/>
    <property type="match status" value="1"/>
</dbReference>
<keyword evidence="2" id="KW-0732">Signal</keyword>
<keyword evidence="4" id="KW-1185">Reference proteome</keyword>
<dbReference type="Pfam" id="PF01549">
    <property type="entry name" value="ShK"/>
    <property type="match status" value="2"/>
</dbReference>
<evidence type="ECO:0000313" key="4">
    <source>
        <dbReference type="Proteomes" id="UP000038045"/>
    </source>
</evidence>
<proteinExistence type="predicted"/>
<accession>A0A0N5A2Y5</accession>
<name>A0A0N5A2Y5_PARTI</name>
<reference evidence="5" key="1">
    <citation type="submission" date="2017-02" db="UniProtKB">
        <authorList>
            <consortium name="WormBaseParasite"/>
        </authorList>
    </citation>
    <scope>IDENTIFICATION</scope>
</reference>
<dbReference type="PANTHER" id="PTHR21724">
    <property type="entry name" value="SHKT DOMAIN-CONTAINING PROTEIN"/>
    <property type="match status" value="1"/>
</dbReference>
<dbReference type="AlphaFoldDB" id="A0A0N5A2Y5"/>
<dbReference type="Proteomes" id="UP000038045">
    <property type="component" value="Unplaced"/>
</dbReference>
<dbReference type="STRING" id="131310.A0A0N5A2Y5"/>
<evidence type="ECO:0000259" key="3">
    <source>
        <dbReference type="PROSITE" id="PS51670"/>
    </source>
</evidence>
<feature type="chain" id="PRO_5005892563" evidence="2">
    <location>
        <begin position="18"/>
        <end position="943"/>
    </location>
</feature>